<keyword evidence="2" id="KW-0808">Transferase</keyword>
<comment type="caution">
    <text evidence="2">The sequence shown here is derived from an EMBL/GenBank/DDBJ whole genome shotgun (WGS) entry which is preliminary data.</text>
</comment>
<evidence type="ECO:0000313" key="2">
    <source>
        <dbReference type="EMBL" id="TMR37779.1"/>
    </source>
</evidence>
<accession>A0A5S4GY97</accession>
<sequence length="216" mass="23500">MTEPDFLRSTRASYDAVAAEYAKIFHHELAGKPLDRAMFAAFAELVRAGGGPVADIGSGPGRVTEHLHGLGLEVFGVDLSPEMVALARRTHPGLRFEVGSMLALDLPDGGLGGLVANYSIIHLPEDRLPGAFAEFHRVLAPGGHLLVAFQVGDERKHLTERFGRRIDLEFHRRRPDHVADLLVKAGFAMTAQLVREPMEGSTEPTQQACLLARRPA</sequence>
<feature type="domain" description="Methyltransferase" evidence="1">
    <location>
        <begin position="53"/>
        <end position="143"/>
    </location>
</feature>
<dbReference type="AlphaFoldDB" id="A0A5S4GY97"/>
<protein>
    <submittedName>
        <fullName evidence="2">Class I SAM-dependent methyltransferase</fullName>
    </submittedName>
</protein>
<dbReference type="GO" id="GO:0008168">
    <property type="term" value="F:methyltransferase activity"/>
    <property type="evidence" value="ECO:0007669"/>
    <property type="project" value="UniProtKB-KW"/>
</dbReference>
<dbReference type="OrthoDB" id="9805171at2"/>
<dbReference type="Gene3D" id="3.40.50.150">
    <property type="entry name" value="Vaccinia Virus protein VP39"/>
    <property type="match status" value="1"/>
</dbReference>
<gene>
    <name evidence="2" type="ORF">ETD85_07150</name>
</gene>
<dbReference type="PANTHER" id="PTHR42912:SF93">
    <property type="entry name" value="N6-ADENOSINE-METHYLTRANSFERASE TMT1A"/>
    <property type="match status" value="1"/>
</dbReference>
<dbReference type="PANTHER" id="PTHR42912">
    <property type="entry name" value="METHYLTRANSFERASE"/>
    <property type="match status" value="1"/>
</dbReference>
<dbReference type="GO" id="GO:0032259">
    <property type="term" value="P:methylation"/>
    <property type="evidence" value="ECO:0007669"/>
    <property type="project" value="UniProtKB-KW"/>
</dbReference>
<keyword evidence="3" id="KW-1185">Reference proteome</keyword>
<dbReference type="Proteomes" id="UP000306628">
    <property type="component" value="Unassembled WGS sequence"/>
</dbReference>
<keyword evidence="2" id="KW-0489">Methyltransferase</keyword>
<proteinExistence type="predicted"/>
<evidence type="ECO:0000313" key="3">
    <source>
        <dbReference type="Proteomes" id="UP000306628"/>
    </source>
</evidence>
<dbReference type="EMBL" id="VCKX01000014">
    <property type="protein sequence ID" value="TMR37779.1"/>
    <property type="molecule type" value="Genomic_DNA"/>
</dbReference>
<reference evidence="2 3" key="1">
    <citation type="submission" date="2019-05" db="EMBL/GenBank/DDBJ databases">
        <title>Draft genome sequence of Nonomuraea zeae DSM 100528.</title>
        <authorList>
            <person name="Saricaoglu S."/>
            <person name="Isik K."/>
        </authorList>
    </citation>
    <scope>NUCLEOTIDE SEQUENCE [LARGE SCALE GENOMIC DNA]</scope>
    <source>
        <strain evidence="2 3">DSM 100528</strain>
    </source>
</reference>
<organism evidence="2 3">
    <name type="scientific">Nonomuraea zeae</name>
    <dbReference type="NCBI Taxonomy" id="1642303"/>
    <lineage>
        <taxon>Bacteria</taxon>
        <taxon>Bacillati</taxon>
        <taxon>Actinomycetota</taxon>
        <taxon>Actinomycetes</taxon>
        <taxon>Streptosporangiales</taxon>
        <taxon>Streptosporangiaceae</taxon>
        <taxon>Nonomuraea</taxon>
    </lineage>
</organism>
<dbReference type="InterPro" id="IPR029063">
    <property type="entry name" value="SAM-dependent_MTases_sf"/>
</dbReference>
<dbReference type="SUPFAM" id="SSF53335">
    <property type="entry name" value="S-adenosyl-L-methionine-dependent methyltransferases"/>
    <property type="match status" value="1"/>
</dbReference>
<dbReference type="RefSeq" id="WP_138688801.1">
    <property type="nucleotide sequence ID" value="NZ_JBHSAZ010000026.1"/>
</dbReference>
<dbReference type="InterPro" id="IPR050508">
    <property type="entry name" value="Methyltransf_Superfamily"/>
</dbReference>
<dbReference type="CDD" id="cd02440">
    <property type="entry name" value="AdoMet_MTases"/>
    <property type="match status" value="1"/>
</dbReference>
<evidence type="ECO:0000259" key="1">
    <source>
        <dbReference type="Pfam" id="PF13649"/>
    </source>
</evidence>
<name>A0A5S4GY97_9ACTN</name>
<dbReference type="Pfam" id="PF13649">
    <property type="entry name" value="Methyltransf_25"/>
    <property type="match status" value="1"/>
</dbReference>
<dbReference type="InterPro" id="IPR041698">
    <property type="entry name" value="Methyltransf_25"/>
</dbReference>